<dbReference type="SUPFAM" id="SSF47473">
    <property type="entry name" value="EF-hand"/>
    <property type="match status" value="1"/>
</dbReference>
<name>A0A7S0BAV2_9DINO</name>
<dbReference type="InterPro" id="IPR011992">
    <property type="entry name" value="EF-hand-dom_pair"/>
</dbReference>
<sequence>MDREHSATGSPARSVKDPRSPASSQAGWDDRSWPRGAPVHCDGRVARLATTPDRYGQVRLEWADGSKTAFVRVTALRRAAEVDWERARQEEAERREQRSLEQSARALELRSGGAPPPRGAGGPMALTSERDLKIAFEMLDERREGALDRGQARSWLRCAGWCVPDEELDEMLAGVGVSRGRGVAHPPRTKWGLKNLVEVLNQNRHRENSSVEALQAALRRLAHQRGKIPRERLVEFTTQEHDLTKANLDEVLASLGLASANVLDCDSLAVRVMERVCNPPSVLDFNSFGH</sequence>
<dbReference type="EMBL" id="HBEG01051637">
    <property type="protein sequence ID" value="CAD8387705.1"/>
    <property type="molecule type" value="Transcribed_RNA"/>
</dbReference>
<evidence type="ECO:0000256" key="1">
    <source>
        <dbReference type="SAM" id="MobiDB-lite"/>
    </source>
</evidence>
<protein>
    <recommendedName>
        <fullName evidence="3">EF-hand domain-containing protein</fullName>
    </recommendedName>
</protein>
<accession>A0A7S0BAV2</accession>
<gene>
    <name evidence="2" type="ORF">PBAH0796_LOCUS31393</name>
</gene>
<proteinExistence type="predicted"/>
<evidence type="ECO:0008006" key="3">
    <source>
        <dbReference type="Google" id="ProtNLM"/>
    </source>
</evidence>
<feature type="region of interest" description="Disordered" evidence="1">
    <location>
        <begin position="1"/>
        <end position="41"/>
    </location>
</feature>
<evidence type="ECO:0000313" key="2">
    <source>
        <dbReference type="EMBL" id="CAD8387705.1"/>
    </source>
</evidence>
<dbReference type="AlphaFoldDB" id="A0A7S0BAV2"/>
<dbReference type="Gene3D" id="1.10.238.10">
    <property type="entry name" value="EF-hand"/>
    <property type="match status" value="1"/>
</dbReference>
<reference evidence="2" key="1">
    <citation type="submission" date="2021-01" db="EMBL/GenBank/DDBJ databases">
        <authorList>
            <person name="Corre E."/>
            <person name="Pelletier E."/>
            <person name="Niang G."/>
            <person name="Scheremetjew M."/>
            <person name="Finn R."/>
            <person name="Kale V."/>
            <person name="Holt S."/>
            <person name="Cochrane G."/>
            <person name="Meng A."/>
            <person name="Brown T."/>
            <person name="Cohen L."/>
        </authorList>
    </citation>
    <scope>NUCLEOTIDE SEQUENCE</scope>
    <source>
        <strain evidence="2">Pbaha01</strain>
    </source>
</reference>
<organism evidence="2">
    <name type="scientific">Pyrodinium bahamense</name>
    <dbReference type="NCBI Taxonomy" id="73915"/>
    <lineage>
        <taxon>Eukaryota</taxon>
        <taxon>Sar</taxon>
        <taxon>Alveolata</taxon>
        <taxon>Dinophyceae</taxon>
        <taxon>Gonyaulacales</taxon>
        <taxon>Pyrocystaceae</taxon>
        <taxon>Pyrodinium</taxon>
    </lineage>
</organism>